<dbReference type="SMART" id="SM00944">
    <property type="entry name" value="Pro-kuma_activ"/>
    <property type="match status" value="1"/>
</dbReference>
<evidence type="ECO:0000256" key="1">
    <source>
        <dbReference type="ARBA" id="ARBA00001913"/>
    </source>
</evidence>
<dbReference type="Pfam" id="PF00082">
    <property type="entry name" value="Peptidase_S8"/>
    <property type="match status" value="1"/>
</dbReference>
<evidence type="ECO:0000256" key="9">
    <source>
        <dbReference type="SAM" id="SignalP"/>
    </source>
</evidence>
<dbReference type="GO" id="GO:0008240">
    <property type="term" value="F:tripeptidyl-peptidase activity"/>
    <property type="evidence" value="ECO:0007669"/>
    <property type="project" value="TreeGrafter"/>
</dbReference>
<dbReference type="Proteomes" id="UP000033740">
    <property type="component" value="Unassembled WGS sequence"/>
</dbReference>
<dbReference type="Gene3D" id="3.40.50.200">
    <property type="entry name" value="Peptidase S8/S53 domain"/>
    <property type="match status" value="1"/>
</dbReference>
<dbReference type="Pfam" id="PF09286">
    <property type="entry name" value="Pro-kuma_activ"/>
    <property type="match status" value="1"/>
</dbReference>
<proteinExistence type="predicted"/>
<keyword evidence="3" id="KW-0479">Metal-binding</keyword>
<dbReference type="PATRIC" id="fig|582680.6.peg.2665"/>
<evidence type="ECO:0000256" key="7">
    <source>
        <dbReference type="ARBA" id="ARBA00023145"/>
    </source>
</evidence>
<dbReference type="PROSITE" id="PS00138">
    <property type="entry name" value="SUBTILASE_SER"/>
    <property type="match status" value="1"/>
</dbReference>
<dbReference type="SUPFAM" id="SSF52743">
    <property type="entry name" value="Subtilisin-like"/>
    <property type="match status" value="1"/>
</dbReference>
<keyword evidence="2" id="KW-0645">Protease</keyword>
<dbReference type="InterPro" id="IPR015366">
    <property type="entry name" value="S53_propep"/>
</dbReference>
<evidence type="ECO:0000259" key="10">
    <source>
        <dbReference type="PROSITE" id="PS51695"/>
    </source>
</evidence>
<dbReference type="InterPro" id="IPR050819">
    <property type="entry name" value="Tripeptidyl-peptidase_I"/>
</dbReference>
<sequence length="640" mass="64981">MRRKVLGVTLAVVATVAATFAGAGAASAAPPPPSQSPIPNSTPGWLKNATKGGPASGAVSARVYLAPAGGMDALAALATAVSTPGSTQYRHFLSADQYHATFDASSSTVDAVTSWLQGAGLKTTVDPSHRYVDVKGGVGNANKAFGVTISNYTHDGLTVQSPDGAASTPGSLAGAVIAVDGLDTTPSLVEPKTQKPAPPDGGFRNSPICGKTYGSANPGNLATPDGTTLPAFDGATLPYSPCGYTGPQLRGAYEAGLTGGLDGTGVTVAITDAYASPTVEADANQYATDTGDKPFAAGQFSQNVPNAYTNVNSNKSNHQCGMAGWYGEETLDVEAVHAMAPGANIRYYAGKSCMDPDLLDTFTRINDENVANIVTNSWGGAGDVVKPSLLLAYQTAFLQGAAQGISYVFSSGDDGDEAARLGTAQTDYPASDPYVTAVGGTSTAITDQGLTGETGWQTSKYVLKDGAWTLSDAFLYGGGGGYSSNIAEPQYQKDAGIVSPNGGRAVPDVSMDGDPTTGMLVGQTQTFTGKAAYDTYRIGGTSLASPLFAGITALKIQAAGGGLGLLNPTIYGTHGQGFHDVTGAGIDKGAIRVDFTNGLDASGGYAYSVRTFDGATTTQSVGTGWDTETGWGSARAAWVQ</sequence>
<feature type="chain" id="PRO_5002445335" evidence="9">
    <location>
        <begin position="29"/>
        <end position="640"/>
    </location>
</feature>
<keyword evidence="5" id="KW-0720">Serine protease</keyword>
<dbReference type="GO" id="GO:0006508">
    <property type="term" value="P:proteolysis"/>
    <property type="evidence" value="ECO:0007669"/>
    <property type="project" value="UniProtKB-KW"/>
</dbReference>
<evidence type="ECO:0000313" key="11">
    <source>
        <dbReference type="EMBL" id="KJL32127.1"/>
    </source>
</evidence>
<accession>A0A0F0LFX2</accession>
<dbReference type="EMBL" id="JYIX01000037">
    <property type="protein sequence ID" value="KJL32127.1"/>
    <property type="molecule type" value="Genomic_DNA"/>
</dbReference>
<keyword evidence="9" id="KW-0732">Signal</keyword>
<dbReference type="InterPro" id="IPR036852">
    <property type="entry name" value="Peptidase_S8/S53_dom_sf"/>
</dbReference>
<feature type="region of interest" description="Disordered" evidence="8">
    <location>
        <begin position="24"/>
        <end position="52"/>
    </location>
</feature>
<feature type="domain" description="Peptidase S53" evidence="10">
    <location>
        <begin position="243"/>
        <end position="640"/>
    </location>
</feature>
<dbReference type="SUPFAM" id="SSF54897">
    <property type="entry name" value="Protease propeptides/inhibitors"/>
    <property type="match status" value="1"/>
</dbReference>
<dbReference type="InterPro" id="IPR030400">
    <property type="entry name" value="Sedolisin_dom"/>
</dbReference>
<evidence type="ECO:0000256" key="5">
    <source>
        <dbReference type="ARBA" id="ARBA00022825"/>
    </source>
</evidence>
<reference evidence="11 12" key="1">
    <citation type="submission" date="2015-02" db="EMBL/GenBank/DDBJ databases">
        <title>Draft genome sequences of ten Microbacterium spp. with emphasis on heavy metal contaminated environments.</title>
        <authorList>
            <person name="Corretto E."/>
        </authorList>
    </citation>
    <scope>NUCLEOTIDE SEQUENCE [LARGE SCALE GENOMIC DNA]</scope>
    <source>
        <strain evidence="11 12">ARN176</strain>
    </source>
</reference>
<dbReference type="EC" id="3.4.21.100" evidence="11"/>
<gene>
    <name evidence="11" type="primary">pcp_1</name>
    <name evidence="11" type="ORF">RS86_02596</name>
</gene>
<comment type="cofactor">
    <cofactor evidence="1">
        <name>Ca(2+)</name>
        <dbReference type="ChEBI" id="CHEBI:29108"/>
    </cofactor>
</comment>
<dbReference type="CDD" id="cd11377">
    <property type="entry name" value="Pro-peptidase_S53"/>
    <property type="match status" value="1"/>
</dbReference>
<dbReference type="STRING" id="582680.RS86_02596"/>
<dbReference type="CDD" id="cd04056">
    <property type="entry name" value="Peptidases_S53"/>
    <property type="match status" value="1"/>
</dbReference>
<evidence type="ECO:0000256" key="4">
    <source>
        <dbReference type="ARBA" id="ARBA00022801"/>
    </source>
</evidence>
<dbReference type="PANTHER" id="PTHR14218">
    <property type="entry name" value="PROTEASE S8 TRIPEPTIDYL PEPTIDASE I CLN2"/>
    <property type="match status" value="1"/>
</dbReference>
<dbReference type="AlphaFoldDB" id="A0A0F0LFX2"/>
<dbReference type="PROSITE" id="PS51695">
    <property type="entry name" value="SEDOLISIN"/>
    <property type="match status" value="1"/>
</dbReference>
<dbReference type="GO" id="GO:0004252">
    <property type="term" value="F:serine-type endopeptidase activity"/>
    <property type="evidence" value="ECO:0007669"/>
    <property type="project" value="InterPro"/>
</dbReference>
<evidence type="ECO:0000256" key="2">
    <source>
        <dbReference type="ARBA" id="ARBA00022670"/>
    </source>
</evidence>
<keyword evidence="4 11" id="KW-0378">Hydrolase</keyword>
<keyword evidence="7" id="KW-0865">Zymogen</keyword>
<organism evidence="11 12">
    <name type="scientific">Microbacterium azadirachtae</name>
    <dbReference type="NCBI Taxonomy" id="582680"/>
    <lineage>
        <taxon>Bacteria</taxon>
        <taxon>Bacillati</taxon>
        <taxon>Actinomycetota</taxon>
        <taxon>Actinomycetes</taxon>
        <taxon>Micrococcales</taxon>
        <taxon>Microbacteriaceae</taxon>
        <taxon>Microbacterium</taxon>
    </lineage>
</organism>
<evidence type="ECO:0000256" key="6">
    <source>
        <dbReference type="ARBA" id="ARBA00022837"/>
    </source>
</evidence>
<dbReference type="GO" id="GO:0046872">
    <property type="term" value="F:metal ion binding"/>
    <property type="evidence" value="ECO:0007669"/>
    <property type="project" value="UniProtKB-KW"/>
</dbReference>
<feature type="region of interest" description="Disordered" evidence="8">
    <location>
        <begin position="186"/>
        <end position="210"/>
    </location>
</feature>
<dbReference type="InterPro" id="IPR000209">
    <property type="entry name" value="Peptidase_S8/S53_dom"/>
</dbReference>
<feature type="signal peptide" evidence="9">
    <location>
        <begin position="1"/>
        <end position="28"/>
    </location>
</feature>
<comment type="caution">
    <text evidence="11">The sequence shown here is derived from an EMBL/GenBank/DDBJ whole genome shotgun (WGS) entry which is preliminary data.</text>
</comment>
<evidence type="ECO:0000313" key="12">
    <source>
        <dbReference type="Proteomes" id="UP000033740"/>
    </source>
</evidence>
<evidence type="ECO:0000256" key="8">
    <source>
        <dbReference type="SAM" id="MobiDB-lite"/>
    </source>
</evidence>
<dbReference type="InterPro" id="IPR023828">
    <property type="entry name" value="Peptidase_S8_Ser-AS"/>
</dbReference>
<name>A0A0F0LFX2_9MICO</name>
<evidence type="ECO:0000256" key="3">
    <source>
        <dbReference type="ARBA" id="ARBA00022723"/>
    </source>
</evidence>
<dbReference type="RefSeq" id="WP_045272688.1">
    <property type="nucleotide sequence ID" value="NZ_JYIX01000037.1"/>
</dbReference>
<dbReference type="PANTHER" id="PTHR14218:SF15">
    <property type="entry name" value="TRIPEPTIDYL-PEPTIDASE 1"/>
    <property type="match status" value="1"/>
</dbReference>
<protein>
    <submittedName>
        <fullName evidence="11">Pseudomonalisin</fullName>
        <ecNumber evidence="11">3.4.21.100</ecNumber>
    </submittedName>
</protein>
<keyword evidence="12" id="KW-1185">Reference proteome</keyword>
<keyword evidence="6" id="KW-0106">Calcium</keyword>